<feature type="compositionally biased region" description="Basic and acidic residues" evidence="5">
    <location>
        <begin position="303"/>
        <end position="330"/>
    </location>
</feature>
<feature type="domain" description="C3H1-type" evidence="6">
    <location>
        <begin position="65"/>
        <end position="88"/>
    </location>
</feature>
<dbReference type="InterPro" id="IPR000571">
    <property type="entry name" value="Znf_CCCH"/>
</dbReference>
<keyword evidence="2 4" id="KW-0863">Zinc-finger</keyword>
<dbReference type="PROSITE" id="PS50103">
    <property type="entry name" value="ZF_C3H1"/>
    <property type="match status" value="1"/>
</dbReference>
<dbReference type="InterPro" id="IPR036855">
    <property type="entry name" value="Znf_CCCH_sf"/>
</dbReference>
<feature type="compositionally biased region" description="Low complexity" evidence="5">
    <location>
        <begin position="331"/>
        <end position="350"/>
    </location>
</feature>
<dbReference type="PANTHER" id="PTHR13585:SF19">
    <property type="entry name" value="ZINC FINGER CCCH DOMAIN-CONTAINING PROTEIN 13"/>
    <property type="match status" value="1"/>
</dbReference>
<feature type="compositionally biased region" description="Polar residues" evidence="5">
    <location>
        <begin position="71"/>
        <end position="87"/>
    </location>
</feature>
<feature type="compositionally biased region" description="Basic residues" evidence="5">
    <location>
        <begin position="835"/>
        <end position="849"/>
    </location>
</feature>
<protein>
    <recommendedName>
        <fullName evidence="6">C3H1-type domain-containing protein</fullName>
    </recommendedName>
</protein>
<evidence type="ECO:0000313" key="8">
    <source>
        <dbReference type="Proteomes" id="UP001219934"/>
    </source>
</evidence>
<keyword evidence="3 4" id="KW-0862">Zinc</keyword>
<feature type="compositionally biased region" description="Polar residues" evidence="5">
    <location>
        <begin position="506"/>
        <end position="524"/>
    </location>
</feature>
<organism evidence="7 8">
    <name type="scientific">Pogonophryne albipinna</name>
    <dbReference type="NCBI Taxonomy" id="1090488"/>
    <lineage>
        <taxon>Eukaryota</taxon>
        <taxon>Metazoa</taxon>
        <taxon>Chordata</taxon>
        <taxon>Craniata</taxon>
        <taxon>Vertebrata</taxon>
        <taxon>Euteleostomi</taxon>
        <taxon>Actinopterygii</taxon>
        <taxon>Neopterygii</taxon>
        <taxon>Teleostei</taxon>
        <taxon>Neoteleostei</taxon>
        <taxon>Acanthomorphata</taxon>
        <taxon>Eupercaria</taxon>
        <taxon>Perciformes</taxon>
        <taxon>Notothenioidei</taxon>
        <taxon>Pogonophryne</taxon>
    </lineage>
</organism>
<dbReference type="PANTHER" id="PTHR13585">
    <property type="entry name" value="CHASCON, ISOFORM D-RELATED"/>
    <property type="match status" value="1"/>
</dbReference>
<feature type="compositionally biased region" description="Low complexity" evidence="5">
    <location>
        <begin position="16"/>
        <end position="47"/>
    </location>
</feature>
<feature type="compositionally biased region" description="Low complexity" evidence="5">
    <location>
        <begin position="1090"/>
        <end position="1114"/>
    </location>
</feature>
<name>A0AAD6AFA4_9TELE</name>
<feature type="compositionally biased region" description="Basic residues" evidence="5">
    <location>
        <begin position="783"/>
        <end position="795"/>
    </location>
</feature>
<evidence type="ECO:0000256" key="3">
    <source>
        <dbReference type="ARBA" id="ARBA00022833"/>
    </source>
</evidence>
<evidence type="ECO:0000256" key="4">
    <source>
        <dbReference type="PROSITE-ProRule" id="PRU00723"/>
    </source>
</evidence>
<comment type="caution">
    <text evidence="7">The sequence shown here is derived from an EMBL/GenBank/DDBJ whole genome shotgun (WGS) entry which is preliminary data.</text>
</comment>
<sequence length="1491" mass="165816">MSKIRRKVTVENSKTISDSSSIPAAAVAAATTSSSSSSNPAAPSRRPSVFERLGPSTGSNAADSHCRNWLKSGNCNYGTTCRYTHGTQPRGKGFSFSRSAERPTGDLRERMKNKRQDVDPENLKRDLDEPTSPPARPRDSSRGRHREKEDIKITKERTPASEEEPTEWEANREDSDIGDYDYELSLEMKRQKIQRELMKLENLDKRDEIVIKKEETPAKTRATAMPKASPEPLSNKDSPSPRKASGSPKHKSGTKGSGSGKKEKKGLVSLPVSETTRPSKGSHSKKKGPRTPSPPPPVPLDLPVEKKEKRRDRSDSSHKAKRSVMSEERSGSVSSPSRCISPPSRCISPPARKKSSSPKASSHKTPVLASPPRRSPSPPRHQRTPTPPRQHSPSSHSGSSAQAPSVPDPPSPPTTPPLPPAAPTDPAPASGTREAEKGAGGNERGAPQPRSADLSAETKAAASVRRKASATTGTLTPSRSRHGKTERRERLAREGRLATEEGKQPETLTSDKGSNRNSRGSQLESSHDNWDSRSSAVRERSAERSTDRSATERSSERGSDRDRYEGERRGEPARDSSFDRRGGHGERERRDIRERAGDQRAASPNRHQGRAEEPEREERREERRTDRPEDRRKRPRVESSPSPRASPKRTARDVSPAESDGYNSAEEKSERPIVRGQAKLHPPPLLPNPVCPHPSDGSEKNRVPSQVVRPQDPLQRTPPVAAVSEEKPSHWKEEERRGAGEKRETRGSRHEEPEPRVERSRGDRRGEPIADPPVDIVHEEGKKKTKSQRKGLKKGRKEDDIAVGNIVAAAGDRFNPEPPASLLAEVPPPVPSPRKGAKKKALERKRKRSREGESDVSEEDSSAPQPHNKRKRGPRTPPPSMRPDIRAAAGNKEPSPLSKMDNFSDWSDEEVTDRGVPLETKAPPAPVEPLKKAVGPRGVRERGNPPPIAPLLPQDQTPTLLPTPQPLMSQTLLRKLPPEQTRSSSMGSNQSRTSSRRLRSPSNEPANREDPQGPRARRGRLQGLRRGEPSRSTSSDRQDSHSHSSRRSSPDSERPARSRSRAGSYDSRERERDREPFERDRKDLRPQPPQQQQQQQQQQQPLLLQQPPLQQQQPRDWEPELRDWPGRGREPLLMRPGREPLLRERDIRDRDRLLPEGLIQQHERERDRDRGDRERERMMMDLPPHGDPRVPGRGDLRGDLRGDMRGDPRGDMIRPERSEYETLLPKEAVNPPETEKPNSHHLIGEQREPEKTDSIDEDDDGKEDDGQSVASVGEEYEPISDDELDEILADSQKKEDQPDEEKVTGPLDVIDVDWSSLMPKQKAEPRAAGAALLRFTPGAVLLRAGISKRLAGPELLEQVREVCRSELDDPKDADKLFEHDLGALNMAALNRRVERAGLLRNLGPCCKALCARRDFAIRRQLLKNDKGLTKQYPTTPVVDTELLQMSMRLFRRTMAGVAPEKPDGGSAAPAAEGPPAEGGKLITPKTEVCVS</sequence>
<dbReference type="Gene3D" id="4.10.1000.10">
    <property type="entry name" value="Zinc finger, CCCH-type"/>
    <property type="match status" value="1"/>
</dbReference>
<dbReference type="Proteomes" id="UP001219934">
    <property type="component" value="Unassembled WGS sequence"/>
</dbReference>
<gene>
    <name evidence="7" type="ORF">JOQ06_000333</name>
</gene>
<dbReference type="EMBL" id="JAPTMU010000023">
    <property type="protein sequence ID" value="KAJ4924093.1"/>
    <property type="molecule type" value="Genomic_DNA"/>
</dbReference>
<keyword evidence="8" id="KW-1185">Reference proteome</keyword>
<evidence type="ECO:0000256" key="2">
    <source>
        <dbReference type="ARBA" id="ARBA00022771"/>
    </source>
</evidence>
<feature type="compositionally biased region" description="Pro residues" evidence="5">
    <location>
        <begin position="291"/>
        <end position="300"/>
    </location>
</feature>
<feature type="compositionally biased region" description="Basic and acidic residues" evidence="5">
    <location>
        <begin position="1066"/>
        <end position="1085"/>
    </location>
</feature>
<evidence type="ECO:0000256" key="1">
    <source>
        <dbReference type="ARBA" id="ARBA00022723"/>
    </source>
</evidence>
<feature type="compositionally biased region" description="Basic and acidic residues" evidence="5">
    <location>
        <begin position="1233"/>
        <end position="1254"/>
    </location>
</feature>
<feature type="compositionally biased region" description="Basic and acidic residues" evidence="5">
    <location>
        <begin position="609"/>
        <end position="632"/>
    </location>
</feature>
<feature type="compositionally biased region" description="Low complexity" evidence="5">
    <location>
        <begin position="391"/>
        <end position="405"/>
    </location>
</feature>
<feature type="compositionally biased region" description="Pro residues" evidence="5">
    <location>
        <begin position="406"/>
        <end position="426"/>
    </location>
</feature>
<feature type="compositionally biased region" description="Basic and acidic residues" evidence="5">
    <location>
        <begin position="486"/>
        <end position="504"/>
    </location>
</feature>
<feature type="zinc finger region" description="C3H1-type" evidence="4">
    <location>
        <begin position="65"/>
        <end position="88"/>
    </location>
</feature>
<feature type="compositionally biased region" description="Basic and acidic residues" evidence="5">
    <location>
        <begin position="1025"/>
        <end position="1056"/>
    </location>
</feature>
<keyword evidence="1 4" id="KW-0479">Metal-binding</keyword>
<feature type="region of interest" description="Disordered" evidence="5">
    <location>
        <begin position="1457"/>
        <end position="1483"/>
    </location>
</feature>
<feature type="compositionally biased region" description="Basic and acidic residues" evidence="5">
    <location>
        <begin position="197"/>
        <end position="218"/>
    </location>
</feature>
<feature type="compositionally biased region" description="Basic residues" evidence="5">
    <location>
        <begin position="280"/>
        <end position="289"/>
    </location>
</feature>
<feature type="compositionally biased region" description="Basic and acidic residues" evidence="5">
    <location>
        <begin position="525"/>
        <end position="598"/>
    </location>
</feature>
<feature type="compositionally biased region" description="Basic and acidic residues" evidence="5">
    <location>
        <begin position="724"/>
        <end position="768"/>
    </location>
</feature>
<evidence type="ECO:0000313" key="7">
    <source>
        <dbReference type="EMBL" id="KAJ4924093.1"/>
    </source>
</evidence>
<proteinExistence type="predicted"/>
<feature type="region of interest" description="Disordered" evidence="5">
    <location>
        <begin position="197"/>
        <end position="1281"/>
    </location>
</feature>
<evidence type="ECO:0000256" key="5">
    <source>
        <dbReference type="SAM" id="MobiDB-lite"/>
    </source>
</evidence>
<feature type="compositionally biased region" description="Pro residues" evidence="5">
    <location>
        <begin position="681"/>
        <end position="692"/>
    </location>
</feature>
<feature type="compositionally biased region" description="Basic and acidic residues" evidence="5">
    <location>
        <begin position="136"/>
        <end position="160"/>
    </location>
</feature>
<feature type="compositionally biased region" description="Basic and acidic residues" evidence="5">
    <location>
        <begin position="99"/>
        <end position="128"/>
    </location>
</feature>
<feature type="compositionally biased region" description="Low complexity" evidence="5">
    <location>
        <begin position="1464"/>
        <end position="1479"/>
    </location>
</feature>
<accession>A0AAD6AFA4</accession>
<dbReference type="GO" id="GO:0008270">
    <property type="term" value="F:zinc ion binding"/>
    <property type="evidence" value="ECO:0007669"/>
    <property type="project" value="UniProtKB-KW"/>
</dbReference>
<dbReference type="SUPFAM" id="SSF90229">
    <property type="entry name" value="CCCH zinc finger"/>
    <property type="match status" value="1"/>
</dbReference>
<dbReference type="InterPro" id="IPR052824">
    <property type="entry name" value="m6A_RNA_Methylation_Regulator"/>
</dbReference>
<feature type="compositionally biased region" description="Low complexity" evidence="5">
    <location>
        <begin position="951"/>
        <end position="973"/>
    </location>
</feature>
<reference evidence="7" key="1">
    <citation type="submission" date="2022-11" db="EMBL/GenBank/DDBJ databases">
        <title>Chromosome-level genome of Pogonophryne albipinna.</title>
        <authorList>
            <person name="Jo E."/>
        </authorList>
    </citation>
    <scope>NUCLEOTIDE SEQUENCE</scope>
    <source>
        <strain evidence="7">SGF0006</strain>
        <tissue evidence="7">Muscle</tissue>
    </source>
</reference>
<feature type="compositionally biased region" description="Basic and acidic residues" evidence="5">
    <location>
        <begin position="1161"/>
        <end position="1220"/>
    </location>
</feature>
<feature type="compositionally biased region" description="Pro residues" evidence="5">
    <location>
        <begin position="373"/>
        <end position="390"/>
    </location>
</feature>
<feature type="region of interest" description="Disordered" evidence="5">
    <location>
        <begin position="1"/>
        <end position="178"/>
    </location>
</feature>
<feature type="compositionally biased region" description="Basic and acidic residues" evidence="5">
    <location>
        <begin position="1115"/>
        <end position="1154"/>
    </location>
</feature>
<evidence type="ECO:0000259" key="6">
    <source>
        <dbReference type="PROSITE" id="PS50103"/>
    </source>
</evidence>